<organism evidence="5 6">
    <name type="scientific">Extremus antarcticus</name>
    <dbReference type="NCBI Taxonomy" id="702011"/>
    <lineage>
        <taxon>Eukaryota</taxon>
        <taxon>Fungi</taxon>
        <taxon>Dikarya</taxon>
        <taxon>Ascomycota</taxon>
        <taxon>Pezizomycotina</taxon>
        <taxon>Dothideomycetes</taxon>
        <taxon>Dothideomycetidae</taxon>
        <taxon>Mycosphaerellales</taxon>
        <taxon>Extremaceae</taxon>
        <taxon>Extremus</taxon>
    </lineage>
</organism>
<evidence type="ECO:0000256" key="1">
    <source>
        <dbReference type="ARBA" id="ARBA00007831"/>
    </source>
</evidence>
<dbReference type="PANTHER" id="PTHR10502">
    <property type="entry name" value="ANNEXIN"/>
    <property type="match status" value="1"/>
</dbReference>
<dbReference type="Pfam" id="PF00191">
    <property type="entry name" value="Annexin"/>
    <property type="match status" value="4"/>
</dbReference>
<dbReference type="AlphaFoldDB" id="A0AAJ0DB79"/>
<proteinExistence type="inferred from homology"/>
<protein>
    <recommendedName>
        <fullName evidence="7">Annexin</fullName>
    </recommendedName>
</protein>
<evidence type="ECO:0000256" key="2">
    <source>
        <dbReference type="ARBA" id="ARBA00022737"/>
    </source>
</evidence>
<dbReference type="GO" id="GO:0005737">
    <property type="term" value="C:cytoplasm"/>
    <property type="evidence" value="ECO:0007669"/>
    <property type="project" value="TreeGrafter"/>
</dbReference>
<name>A0AAJ0DB79_9PEZI</name>
<keyword evidence="2" id="KW-0677">Repeat</keyword>
<feature type="region of interest" description="Disordered" evidence="4">
    <location>
        <begin position="1"/>
        <end position="163"/>
    </location>
</feature>
<sequence>MSYFPGAPGAPPPSHSPYPQGAPQQPPYGQQGYNQAPQQPYGQPGYNQPPMNQNYYGQGPPPQQGYGQPPPQQWQQGPPQQGYGAPPGPPPGQYPPQQGYPPQGHSPYPPQQGGYGAPQGPPPGQYGAPPQQPYGAPLNQGYGAPAQGPPAQPSPGYIPGQQANMDMSRAADDLRNAMKGFGTNEQALIKVMAGLDPLQVNSVKAAYQQRHHRDLLKDVHGETSGYFRDGLEAMIRGPLDQDCHVLNESIKGVGTKESAMNDALLGRSNADMHAIKQRYQQLYRKSLESDVKGDLSMKTERLFDMVMSGRRSEESTPVIPQQIDADVQELYRSTEGKAGADQIAVCTVLAHRSNGQLRAIALAYKQKYHRDFNDVIRKEFSGHMEQALMYMLGKAADPAKHDADLLEDSMKGAGTKDQALVRRIVMVHWSHDRLQQCKAAYKHFHKRDLRTRIQGETSGDYEKLMVACIG</sequence>
<dbReference type="GO" id="GO:0012506">
    <property type="term" value="C:vesicle membrane"/>
    <property type="evidence" value="ECO:0007669"/>
    <property type="project" value="TreeGrafter"/>
</dbReference>
<evidence type="ECO:0000256" key="3">
    <source>
        <dbReference type="ARBA" id="ARBA00023216"/>
    </source>
</evidence>
<accession>A0AAJ0DB79</accession>
<feature type="compositionally biased region" description="Pro residues" evidence="4">
    <location>
        <begin position="59"/>
        <end position="72"/>
    </location>
</feature>
<feature type="compositionally biased region" description="Low complexity" evidence="4">
    <location>
        <begin position="17"/>
        <end position="58"/>
    </location>
</feature>
<evidence type="ECO:0000313" key="6">
    <source>
        <dbReference type="Proteomes" id="UP001271007"/>
    </source>
</evidence>
<feature type="compositionally biased region" description="Low complexity" evidence="4">
    <location>
        <begin position="73"/>
        <end position="84"/>
    </location>
</feature>
<dbReference type="SUPFAM" id="SSF47874">
    <property type="entry name" value="Annexin"/>
    <property type="match status" value="1"/>
</dbReference>
<dbReference type="GO" id="GO:0001786">
    <property type="term" value="F:phosphatidylserine binding"/>
    <property type="evidence" value="ECO:0007669"/>
    <property type="project" value="TreeGrafter"/>
</dbReference>
<dbReference type="PRINTS" id="PR01813">
    <property type="entry name" value="ANNEXINFUNGI"/>
</dbReference>
<dbReference type="GO" id="GO:0005509">
    <property type="term" value="F:calcium ion binding"/>
    <property type="evidence" value="ECO:0007669"/>
    <property type="project" value="InterPro"/>
</dbReference>
<dbReference type="Gene3D" id="1.10.220.10">
    <property type="entry name" value="Annexin"/>
    <property type="match status" value="4"/>
</dbReference>
<evidence type="ECO:0000313" key="5">
    <source>
        <dbReference type="EMBL" id="KAK3050729.1"/>
    </source>
</evidence>
<dbReference type="InterPro" id="IPR009117">
    <property type="entry name" value="ANX14"/>
</dbReference>
<dbReference type="GO" id="GO:0005634">
    <property type="term" value="C:nucleus"/>
    <property type="evidence" value="ECO:0007669"/>
    <property type="project" value="TreeGrafter"/>
</dbReference>
<evidence type="ECO:0008006" key="7">
    <source>
        <dbReference type="Google" id="ProtNLM"/>
    </source>
</evidence>
<gene>
    <name evidence="5" type="ORF">LTR09_008095</name>
</gene>
<keyword evidence="3" id="KW-0041">Annexin</keyword>
<dbReference type="GO" id="GO:0005544">
    <property type="term" value="F:calcium-dependent phospholipid binding"/>
    <property type="evidence" value="ECO:0007669"/>
    <property type="project" value="InterPro"/>
</dbReference>
<comment type="similarity">
    <text evidence="1">Belongs to the annexin family.</text>
</comment>
<comment type="caution">
    <text evidence="5">The sequence shown here is derived from an EMBL/GenBank/DDBJ whole genome shotgun (WGS) entry which is preliminary data.</text>
</comment>
<dbReference type="Proteomes" id="UP001271007">
    <property type="component" value="Unassembled WGS sequence"/>
</dbReference>
<reference evidence="5" key="1">
    <citation type="submission" date="2023-04" db="EMBL/GenBank/DDBJ databases">
        <title>Black Yeasts Isolated from many extreme environments.</title>
        <authorList>
            <person name="Coleine C."/>
            <person name="Stajich J.E."/>
            <person name="Selbmann L."/>
        </authorList>
    </citation>
    <scope>NUCLEOTIDE SEQUENCE</scope>
    <source>
        <strain evidence="5">CCFEE 5312</strain>
    </source>
</reference>
<dbReference type="EMBL" id="JAWDJX010000030">
    <property type="protein sequence ID" value="KAK3050729.1"/>
    <property type="molecule type" value="Genomic_DNA"/>
</dbReference>
<dbReference type="InterPro" id="IPR037104">
    <property type="entry name" value="Annexin_sf"/>
</dbReference>
<dbReference type="InterPro" id="IPR018502">
    <property type="entry name" value="Annexin_repeat"/>
</dbReference>
<feature type="compositionally biased region" description="Low complexity" evidence="4">
    <location>
        <begin position="125"/>
        <end position="146"/>
    </location>
</feature>
<dbReference type="PRINTS" id="PR00196">
    <property type="entry name" value="ANNEXIN"/>
</dbReference>
<dbReference type="PANTHER" id="PTHR10502:SF102">
    <property type="entry name" value="ANNEXIN B11"/>
    <property type="match status" value="1"/>
</dbReference>
<evidence type="ECO:0000256" key="4">
    <source>
        <dbReference type="SAM" id="MobiDB-lite"/>
    </source>
</evidence>
<feature type="compositionally biased region" description="Low complexity" evidence="4">
    <location>
        <begin position="95"/>
        <end position="106"/>
    </location>
</feature>
<keyword evidence="6" id="KW-1185">Reference proteome</keyword>
<dbReference type="SMART" id="SM00335">
    <property type="entry name" value="ANX"/>
    <property type="match status" value="4"/>
</dbReference>
<dbReference type="InterPro" id="IPR001464">
    <property type="entry name" value="Annexin"/>
</dbReference>
<dbReference type="PROSITE" id="PS51897">
    <property type="entry name" value="ANNEXIN_2"/>
    <property type="match status" value="4"/>
</dbReference>
<dbReference type="GO" id="GO:0005886">
    <property type="term" value="C:plasma membrane"/>
    <property type="evidence" value="ECO:0007669"/>
    <property type="project" value="TreeGrafter"/>
</dbReference>